<evidence type="ECO:0000313" key="15">
    <source>
        <dbReference type="Proteomes" id="UP000247838"/>
    </source>
</evidence>
<keyword evidence="9" id="KW-0864">Zinc transport</keyword>
<reference evidence="14 15" key="1">
    <citation type="submission" date="2018-05" db="EMBL/GenBank/DDBJ databases">
        <title>Reference genomes for bee gut microbiota database.</title>
        <authorList>
            <person name="Ellegaard K.M."/>
        </authorList>
    </citation>
    <scope>NUCLEOTIDE SEQUENCE [LARGE SCALE GENOMIC DNA]</scope>
    <source>
        <strain evidence="14 15">ESL0167</strain>
    </source>
</reference>
<evidence type="ECO:0000256" key="4">
    <source>
        <dbReference type="ARBA" id="ARBA00022448"/>
    </source>
</evidence>
<evidence type="ECO:0000256" key="12">
    <source>
        <dbReference type="ARBA" id="ARBA00045516"/>
    </source>
</evidence>
<dbReference type="PRINTS" id="PR00691">
    <property type="entry name" value="ADHESINB"/>
</dbReference>
<evidence type="ECO:0000256" key="11">
    <source>
        <dbReference type="ARBA" id="ARBA00023157"/>
    </source>
</evidence>
<accession>A0A318MW53</accession>
<comment type="caution">
    <text evidence="14">The sequence shown here is derived from an EMBL/GenBank/DDBJ whole genome shotgun (WGS) entry which is preliminary data.</text>
</comment>
<dbReference type="InterPro" id="IPR035520">
    <property type="entry name" value="ZnuA"/>
</dbReference>
<dbReference type="NCBIfam" id="NF007091">
    <property type="entry name" value="PRK09545.1"/>
    <property type="match status" value="1"/>
</dbReference>
<dbReference type="Proteomes" id="UP000247838">
    <property type="component" value="Unassembled WGS sequence"/>
</dbReference>
<dbReference type="SUPFAM" id="SSF53807">
    <property type="entry name" value="Helical backbone' metal receptor"/>
    <property type="match status" value="1"/>
</dbReference>
<proteinExistence type="inferred from homology"/>
<evidence type="ECO:0000256" key="10">
    <source>
        <dbReference type="ARBA" id="ARBA00023065"/>
    </source>
</evidence>
<keyword evidence="4 13" id="KW-0813">Transport</keyword>
<keyword evidence="8" id="KW-0862">Zinc</keyword>
<dbReference type="PANTHER" id="PTHR42953:SF3">
    <property type="entry name" value="HIGH-AFFINITY ZINC UPTAKE SYSTEM PROTEIN ZNUA"/>
    <property type="match status" value="1"/>
</dbReference>
<evidence type="ECO:0000256" key="2">
    <source>
        <dbReference type="ARBA" id="ARBA00011028"/>
    </source>
</evidence>
<evidence type="ECO:0000256" key="1">
    <source>
        <dbReference type="ARBA" id="ARBA00004418"/>
    </source>
</evidence>
<keyword evidence="10" id="KW-0406">Ion transport</keyword>
<dbReference type="PANTHER" id="PTHR42953">
    <property type="entry name" value="HIGH-AFFINITY ZINC UPTAKE SYSTEM PROTEIN ZNUA-RELATED"/>
    <property type="match status" value="1"/>
</dbReference>
<dbReference type="GO" id="GO:0042597">
    <property type="term" value="C:periplasmic space"/>
    <property type="evidence" value="ECO:0007669"/>
    <property type="project" value="UniProtKB-SubCell"/>
</dbReference>
<gene>
    <name evidence="14" type="ORF">DKK76_01105</name>
</gene>
<dbReference type="AlphaFoldDB" id="A0A318MW53"/>
<evidence type="ECO:0000256" key="9">
    <source>
        <dbReference type="ARBA" id="ARBA00022906"/>
    </source>
</evidence>
<evidence type="ECO:0000256" key="13">
    <source>
        <dbReference type="RuleBase" id="RU003512"/>
    </source>
</evidence>
<evidence type="ECO:0000313" key="14">
    <source>
        <dbReference type="EMBL" id="PXY96723.1"/>
    </source>
</evidence>
<dbReference type="EMBL" id="QGLM01000004">
    <property type="protein sequence ID" value="PXY96723.1"/>
    <property type="molecule type" value="Genomic_DNA"/>
</dbReference>
<evidence type="ECO:0000256" key="8">
    <source>
        <dbReference type="ARBA" id="ARBA00022833"/>
    </source>
</evidence>
<name>A0A318MW53_FRIPE</name>
<dbReference type="Pfam" id="PF01297">
    <property type="entry name" value="ZnuA"/>
    <property type="match status" value="1"/>
</dbReference>
<dbReference type="InterPro" id="IPR006129">
    <property type="entry name" value="AdhesinB"/>
</dbReference>
<organism evidence="14 15">
    <name type="scientific">Frischella perrara</name>
    <dbReference type="NCBI Taxonomy" id="1267021"/>
    <lineage>
        <taxon>Bacteria</taxon>
        <taxon>Pseudomonadati</taxon>
        <taxon>Pseudomonadota</taxon>
        <taxon>Gammaproteobacteria</taxon>
        <taxon>Orbales</taxon>
        <taxon>Orbaceae</taxon>
        <taxon>Frischella</taxon>
    </lineage>
</organism>
<dbReference type="InterPro" id="IPR050492">
    <property type="entry name" value="Bact_metal-bind_prot9"/>
</dbReference>
<dbReference type="GO" id="GO:0007155">
    <property type="term" value="P:cell adhesion"/>
    <property type="evidence" value="ECO:0007669"/>
    <property type="project" value="InterPro"/>
</dbReference>
<sequence>MLINRLIKIPHILLPFLLIFSPLVVQAKIVTSIKPVAFITEAIASGVIDTEVLLPDGASPHTYSLKPSDLLKLRSADLFIWVGEDMETFIPSVLQGIDSHKILELTENDQIENLLLTSHSHHEEISHDHHHHGEFDNHIWLSPQIAEITARLIHDKLINLYPDKSSIIDQNLENFLLELKQTEQVIAKKLNNVQNKGYFVFHDSYGYFETKFNLNNLGSFTINPSIQPGLKKIYEIQNELKNKNAVCIFREPQFSPAIVNKLVDGTHVKVGELDPLGIDIVISKNAYCKFLLKITQQFLNCLE</sequence>
<dbReference type="PRINTS" id="PR00690">
    <property type="entry name" value="ADHESNFAMILY"/>
</dbReference>
<comment type="function">
    <text evidence="12">Part of the ATP-binding cassette (ABC) transport system ZnuABC involved in zinc import. Binds zinc with high affinity and specificity and delivers it to the membrane permease for translocation into the cytoplasm.</text>
</comment>
<dbReference type="RefSeq" id="WP_110442851.1">
    <property type="nucleotide sequence ID" value="NZ_QGLM01000004.1"/>
</dbReference>
<keyword evidence="5" id="KW-0479">Metal-binding</keyword>
<keyword evidence="7" id="KW-0574">Periplasm</keyword>
<evidence type="ECO:0000256" key="3">
    <source>
        <dbReference type="ARBA" id="ARBA00015915"/>
    </source>
</evidence>
<dbReference type="GO" id="GO:0006829">
    <property type="term" value="P:zinc ion transport"/>
    <property type="evidence" value="ECO:0007669"/>
    <property type="project" value="UniProtKB-KW"/>
</dbReference>
<evidence type="ECO:0000256" key="5">
    <source>
        <dbReference type="ARBA" id="ARBA00022723"/>
    </source>
</evidence>
<protein>
    <recommendedName>
        <fullName evidence="3">High-affinity zinc uptake system protein ZnuA</fullName>
    </recommendedName>
</protein>
<keyword evidence="6" id="KW-0732">Signal</keyword>
<evidence type="ECO:0000256" key="7">
    <source>
        <dbReference type="ARBA" id="ARBA00022764"/>
    </source>
</evidence>
<evidence type="ECO:0000256" key="6">
    <source>
        <dbReference type="ARBA" id="ARBA00022729"/>
    </source>
</evidence>
<dbReference type="Gene3D" id="3.40.50.1980">
    <property type="entry name" value="Nitrogenase molybdenum iron protein domain"/>
    <property type="match status" value="2"/>
</dbReference>
<dbReference type="InterPro" id="IPR006128">
    <property type="entry name" value="Lipoprotein_PsaA-like"/>
</dbReference>
<dbReference type="GO" id="GO:0046872">
    <property type="term" value="F:metal ion binding"/>
    <property type="evidence" value="ECO:0007669"/>
    <property type="project" value="UniProtKB-KW"/>
</dbReference>
<comment type="subcellular location">
    <subcellularLocation>
        <location evidence="1">Periplasm</location>
    </subcellularLocation>
</comment>
<keyword evidence="11" id="KW-1015">Disulfide bond</keyword>
<comment type="similarity">
    <text evidence="2 13">Belongs to the bacterial solute-binding protein 9 family.</text>
</comment>
<dbReference type="CDD" id="cd01019">
    <property type="entry name" value="ZnuA"/>
    <property type="match status" value="1"/>
</dbReference>
<dbReference type="InterPro" id="IPR006127">
    <property type="entry name" value="ZnuA-like"/>
</dbReference>